<keyword evidence="3" id="KW-1185">Reference proteome</keyword>
<sequence>MIQQPLRRFILGVIVFFPLTFFVWYISATFHLAPITLITGKLLSMLIPDALMWLRLDGHTLVLASNFGHDLNGAVISPPIGDDVLGFHLNPLIYSYSLPLLAALILATPSQHKAQNLLWGLLLILPTEVFSMTFSVLKTLTFDVGAAFQTQQGISAPLADFIALGYQVGTLLLPMIAPLIIWVALNRAFLTQLAPQLEHTLNPQPHND</sequence>
<dbReference type="RefSeq" id="WP_210224322.1">
    <property type="nucleotide sequence ID" value="NZ_CP072801.1"/>
</dbReference>
<feature type="transmembrane region" description="Helical" evidence="1">
    <location>
        <begin position="117"/>
        <end position="137"/>
    </location>
</feature>
<keyword evidence="1" id="KW-1133">Transmembrane helix</keyword>
<keyword evidence="1" id="KW-0812">Transmembrane</keyword>
<keyword evidence="1" id="KW-0472">Membrane</keyword>
<dbReference type="InterPro" id="IPR049823">
    <property type="entry name" value="XrtH_assoc"/>
</dbReference>
<proteinExistence type="predicted"/>
<evidence type="ECO:0000313" key="3">
    <source>
        <dbReference type="Proteomes" id="UP000672039"/>
    </source>
</evidence>
<gene>
    <name evidence="2" type="ORF">J9253_09375</name>
</gene>
<evidence type="ECO:0000256" key="1">
    <source>
        <dbReference type="SAM" id="Phobius"/>
    </source>
</evidence>
<dbReference type="Proteomes" id="UP000672039">
    <property type="component" value="Chromosome"/>
</dbReference>
<feature type="transmembrane region" description="Helical" evidence="1">
    <location>
        <begin position="9"/>
        <end position="27"/>
    </location>
</feature>
<name>A0ABX7WWC6_9GAMM</name>
<feature type="transmembrane region" description="Helical" evidence="1">
    <location>
        <begin position="164"/>
        <end position="185"/>
    </location>
</feature>
<feature type="transmembrane region" description="Helical" evidence="1">
    <location>
        <begin position="92"/>
        <end position="110"/>
    </location>
</feature>
<organism evidence="2 3">
    <name type="scientific">Thiothrix litoralis</name>
    <dbReference type="NCBI Taxonomy" id="2891210"/>
    <lineage>
        <taxon>Bacteria</taxon>
        <taxon>Pseudomonadati</taxon>
        <taxon>Pseudomonadota</taxon>
        <taxon>Gammaproteobacteria</taxon>
        <taxon>Thiotrichales</taxon>
        <taxon>Thiotrichaceae</taxon>
        <taxon>Thiothrix</taxon>
    </lineage>
</organism>
<dbReference type="EMBL" id="CP072801">
    <property type="protein sequence ID" value="QTR48099.1"/>
    <property type="molecule type" value="Genomic_DNA"/>
</dbReference>
<accession>A0ABX7WWC6</accession>
<evidence type="ECO:0000313" key="2">
    <source>
        <dbReference type="EMBL" id="QTR48099.1"/>
    </source>
</evidence>
<dbReference type="NCBIfam" id="NF041730">
    <property type="entry name" value="XrtH_assoc"/>
    <property type="match status" value="1"/>
</dbReference>
<reference evidence="2 3" key="1">
    <citation type="submission" date="2021-04" db="EMBL/GenBank/DDBJ databases">
        <title>Genomics, taxonomy and metabolism of representatives of sulfur bacteria of the genus Thiothrix: Thiothrix fructosivorans QT, Thiothrix unzii A1T and three new species, Thiothrix subterranea sp. nov., Thiothrix litoralis sp. nov. and 'Candidatus Thiothrix anitrata' sp. nov.</title>
        <authorList>
            <person name="Ravin N.V."/>
            <person name="Smolyakov D."/>
            <person name="Rudenko T.S."/>
            <person name="Mardanov A.V."/>
            <person name="Beletsky A.V."/>
            <person name="Markov N.D."/>
            <person name="Fomenkov A.I."/>
            <person name="Roberts R.J."/>
            <person name="Karnachuk O.V."/>
            <person name="Novikov A."/>
            <person name="Grabovich M.Y."/>
        </authorList>
    </citation>
    <scope>NUCLEOTIDE SEQUENCE [LARGE SCALE GENOMIC DNA]</scope>
    <source>
        <strain evidence="2 3">AS</strain>
    </source>
</reference>
<protein>
    <submittedName>
        <fullName evidence="2">Uncharacterized protein</fullName>
    </submittedName>
</protein>